<keyword evidence="5 7" id="KW-0472">Membrane</keyword>
<proteinExistence type="predicted"/>
<keyword evidence="4" id="KW-0342">GTP-binding</keyword>
<evidence type="ECO:0000259" key="8">
    <source>
        <dbReference type="Pfam" id="PF00350"/>
    </source>
</evidence>
<feature type="transmembrane region" description="Helical" evidence="7">
    <location>
        <begin position="542"/>
        <end position="563"/>
    </location>
</feature>
<keyword evidence="3" id="KW-0378">Hydrolase</keyword>
<dbReference type="SUPFAM" id="SSF52540">
    <property type="entry name" value="P-loop containing nucleoside triphosphate hydrolases"/>
    <property type="match status" value="1"/>
</dbReference>
<evidence type="ECO:0000256" key="4">
    <source>
        <dbReference type="ARBA" id="ARBA00023134"/>
    </source>
</evidence>
<evidence type="ECO:0000256" key="3">
    <source>
        <dbReference type="ARBA" id="ARBA00022801"/>
    </source>
</evidence>
<feature type="transmembrane region" description="Helical" evidence="7">
    <location>
        <begin position="515"/>
        <end position="536"/>
    </location>
</feature>
<keyword evidence="7" id="KW-0812">Transmembrane</keyword>
<evidence type="ECO:0000256" key="7">
    <source>
        <dbReference type="SAM" id="Phobius"/>
    </source>
</evidence>
<dbReference type="InterPro" id="IPR027417">
    <property type="entry name" value="P-loop_NTPase"/>
</dbReference>
<accession>A0ABR8IYX3</accession>
<evidence type="ECO:0000256" key="6">
    <source>
        <dbReference type="SAM" id="Coils"/>
    </source>
</evidence>
<keyword evidence="2" id="KW-0547">Nucleotide-binding</keyword>
<gene>
    <name evidence="9" type="ORF">H6G43_19280</name>
</gene>
<evidence type="ECO:0000313" key="10">
    <source>
        <dbReference type="Proteomes" id="UP000660270"/>
    </source>
</evidence>
<comment type="subcellular location">
    <subcellularLocation>
        <location evidence="1">Membrane</location>
    </subcellularLocation>
</comment>
<dbReference type="CDD" id="cd09912">
    <property type="entry name" value="DLP_2"/>
    <property type="match status" value="1"/>
</dbReference>
<dbReference type="Gene3D" id="3.40.50.300">
    <property type="entry name" value="P-loop containing nucleotide triphosphate hydrolases"/>
    <property type="match status" value="1"/>
</dbReference>
<feature type="coiled-coil region" evidence="6">
    <location>
        <begin position="614"/>
        <end position="666"/>
    </location>
</feature>
<keyword evidence="6" id="KW-0175">Coiled coil</keyword>
<evidence type="ECO:0000256" key="2">
    <source>
        <dbReference type="ARBA" id="ARBA00022741"/>
    </source>
</evidence>
<sequence>MDFTWVKRKDCKVLLQDSTLVHTTVSYDELKKFQVYRQELDNYCNLVSQIIHECKDHSFLPSTLIDDITEVFNKIKNQRFRLAVIGEFSQGKSTLLNALLGEEIQPVRAVPCSGAVTVLKYGTQKRVICHYKDGRVEEIAFDQYKAKASISKESAVDHRSDELAQSEIEEIIFEHPELTLCKSGVEIIDSPGLNEHPQRTAITHKILTNTDAAIFLTNATRLLPEKEKELLRDVRYKLNNSSDKEPAENLFVLVNFMDNLDNEEDVQDVKQRLENFVKKENLIVLKEINRVHYISAKAALKSIQNGNNDEYLQSFKCFTLSLEKFLTFESGKVKIHQSVEQINRVINKSLNSLSQSEQTLEGKIQISEAQKLEILEKIGEASGRDVRIRVLVSGVIDEVYELASNSWDEWRAELGDRMVEKSAYWVSEHNPAFSQDKLIRDYSNQFITDLSEEIDEWGTKILRDIIIKDGIEYLDSNIAYELDAIQADFQRLDQQIQTNFSQQMKLSIRGISDNFMDIGGIGGGVGVGGALAAVAFIAGFGFITVILAAVAAAIASSFGLGLLDIDGLKDKIKVKVFELGFQKFEDSVDKVSEKLDEIINTVFVSRIEGSSRVIAEAISLYENLLEQQEKAHQENLEQREIEKAFINQKRQELEQVQKELQTIINKSTTL</sequence>
<evidence type="ECO:0000313" key="9">
    <source>
        <dbReference type="EMBL" id="MBD2687303.1"/>
    </source>
</evidence>
<feature type="domain" description="Dynamin N-terminal" evidence="8">
    <location>
        <begin position="82"/>
        <end position="233"/>
    </location>
</feature>
<dbReference type="InterPro" id="IPR027094">
    <property type="entry name" value="Mitofusin_fam"/>
</dbReference>
<dbReference type="PANTHER" id="PTHR10465">
    <property type="entry name" value="TRANSMEMBRANE GTPASE FZO1"/>
    <property type="match status" value="1"/>
</dbReference>
<keyword evidence="10" id="KW-1185">Reference proteome</keyword>
<organism evidence="9 10">
    <name type="scientific">Aphanizomenon flos-aquae FACHB-1249</name>
    <dbReference type="NCBI Taxonomy" id="2692889"/>
    <lineage>
        <taxon>Bacteria</taxon>
        <taxon>Bacillati</taxon>
        <taxon>Cyanobacteriota</taxon>
        <taxon>Cyanophyceae</taxon>
        <taxon>Nostocales</taxon>
        <taxon>Aphanizomenonaceae</taxon>
        <taxon>Aphanizomenon</taxon>
    </lineage>
</organism>
<dbReference type="Pfam" id="PF00350">
    <property type="entry name" value="Dynamin_N"/>
    <property type="match status" value="1"/>
</dbReference>
<dbReference type="InterPro" id="IPR045063">
    <property type="entry name" value="Dynamin_N"/>
</dbReference>
<name>A0ABR8IYX3_APHFL</name>
<comment type="caution">
    <text evidence="9">The sequence shown here is derived from an EMBL/GenBank/DDBJ whole genome shotgun (WGS) entry which is preliminary data.</text>
</comment>
<dbReference type="Proteomes" id="UP000660270">
    <property type="component" value="Unassembled WGS sequence"/>
</dbReference>
<evidence type="ECO:0000256" key="5">
    <source>
        <dbReference type="ARBA" id="ARBA00023136"/>
    </source>
</evidence>
<evidence type="ECO:0000256" key="1">
    <source>
        <dbReference type="ARBA" id="ARBA00004370"/>
    </source>
</evidence>
<keyword evidence="7" id="KW-1133">Transmembrane helix</keyword>
<dbReference type="PANTHER" id="PTHR10465:SF0">
    <property type="entry name" value="SARCALUMENIN"/>
    <property type="match status" value="1"/>
</dbReference>
<reference evidence="9 10" key="1">
    <citation type="journal article" date="2020" name="ISME J.">
        <title>Comparative genomics reveals insights into cyanobacterial evolution and habitat adaptation.</title>
        <authorList>
            <person name="Chen M.Y."/>
            <person name="Teng W.K."/>
            <person name="Zhao L."/>
            <person name="Hu C.X."/>
            <person name="Zhou Y.K."/>
            <person name="Han B.P."/>
            <person name="Song L.R."/>
            <person name="Shu W.S."/>
        </authorList>
    </citation>
    <scope>NUCLEOTIDE SEQUENCE [LARGE SCALE GENOMIC DNA]</scope>
    <source>
        <strain evidence="9 10">FACHB-1249</strain>
    </source>
</reference>
<protein>
    <submittedName>
        <fullName evidence="9">Dynamin family protein</fullName>
    </submittedName>
</protein>
<dbReference type="EMBL" id="JACJTM010000069">
    <property type="protein sequence ID" value="MBD2687303.1"/>
    <property type="molecule type" value="Genomic_DNA"/>
</dbReference>